<evidence type="ECO:0000256" key="6">
    <source>
        <dbReference type="HAMAP-Rule" id="MF_01894"/>
    </source>
</evidence>
<dbReference type="Pfam" id="PF06470">
    <property type="entry name" value="SMC_hinge"/>
    <property type="match status" value="1"/>
</dbReference>
<feature type="region of interest" description="Disordered" evidence="7">
    <location>
        <begin position="416"/>
        <end position="443"/>
    </location>
</feature>
<keyword evidence="10" id="KW-1185">Reference proteome</keyword>
<dbReference type="PANTHER" id="PTHR43977">
    <property type="entry name" value="STRUCTURAL MAINTENANCE OF CHROMOSOMES PROTEIN 3"/>
    <property type="match status" value="1"/>
</dbReference>
<comment type="domain">
    <text evidence="6">Contains large globular domains required for ATP hydrolysis at each terminus and a third globular domain forming a flexible hinge near the middle of the molecule. These domains are separated by coiled-coil structures.</text>
</comment>
<dbReference type="RefSeq" id="WP_186502245.1">
    <property type="nucleotide sequence ID" value="NZ_JACOGK010000004.1"/>
</dbReference>
<dbReference type="HAMAP" id="MF_01894">
    <property type="entry name" value="Smc_prok"/>
    <property type="match status" value="1"/>
</dbReference>
<dbReference type="Gene3D" id="3.40.50.300">
    <property type="entry name" value="P-loop containing nucleotide triphosphate hydrolases"/>
    <property type="match status" value="2"/>
</dbReference>
<feature type="coiled-coil region" evidence="6">
    <location>
        <begin position="791"/>
        <end position="984"/>
    </location>
</feature>
<reference evidence="9 10" key="1">
    <citation type="submission" date="2020-08" db="EMBL/GenBank/DDBJ databases">
        <authorList>
            <person name="Liu C."/>
            <person name="Sun Q."/>
        </authorList>
    </citation>
    <scope>NUCLEOTIDE SEQUENCE [LARGE SCALE GENOMIC DNA]</scope>
    <source>
        <strain evidence="9 10">NSJ-59</strain>
    </source>
</reference>
<organism evidence="9 10">
    <name type="scientific">Megasphaera hominis</name>
    <dbReference type="NCBI Taxonomy" id="159836"/>
    <lineage>
        <taxon>Bacteria</taxon>
        <taxon>Bacillati</taxon>
        <taxon>Bacillota</taxon>
        <taxon>Negativicutes</taxon>
        <taxon>Veillonellales</taxon>
        <taxon>Veillonellaceae</taxon>
        <taxon>Megasphaera</taxon>
    </lineage>
</organism>
<evidence type="ECO:0000259" key="8">
    <source>
        <dbReference type="SMART" id="SM00968"/>
    </source>
</evidence>
<keyword evidence="5 6" id="KW-0238">DNA-binding</keyword>
<dbReference type="Pfam" id="PF02463">
    <property type="entry name" value="SMC_N"/>
    <property type="match status" value="1"/>
</dbReference>
<gene>
    <name evidence="6 9" type="primary">smc</name>
    <name evidence="9" type="ORF">H8J70_02345</name>
</gene>
<evidence type="ECO:0000313" key="9">
    <source>
        <dbReference type="EMBL" id="MBC3536098.1"/>
    </source>
</evidence>
<dbReference type="SMART" id="SM00968">
    <property type="entry name" value="SMC_hinge"/>
    <property type="match status" value="1"/>
</dbReference>
<feature type="coiled-coil region" evidence="6">
    <location>
        <begin position="696"/>
        <end position="758"/>
    </location>
</feature>
<evidence type="ECO:0000256" key="1">
    <source>
        <dbReference type="ARBA" id="ARBA00022490"/>
    </source>
</evidence>
<dbReference type="CDD" id="cd03278">
    <property type="entry name" value="ABC_SMC_barmotin"/>
    <property type="match status" value="1"/>
</dbReference>
<keyword evidence="3 6" id="KW-0067">ATP-binding</keyword>
<dbReference type="NCBIfam" id="TIGR02168">
    <property type="entry name" value="SMC_prok_B"/>
    <property type="match status" value="1"/>
</dbReference>
<dbReference type="InterPro" id="IPR024704">
    <property type="entry name" value="SMC"/>
</dbReference>
<dbReference type="Gene3D" id="3.30.70.1620">
    <property type="match status" value="1"/>
</dbReference>
<accession>A0ABR6VG28</accession>
<comment type="subunit">
    <text evidence="6">Homodimer.</text>
</comment>
<evidence type="ECO:0000256" key="4">
    <source>
        <dbReference type="ARBA" id="ARBA00023054"/>
    </source>
</evidence>
<evidence type="ECO:0000256" key="3">
    <source>
        <dbReference type="ARBA" id="ARBA00022840"/>
    </source>
</evidence>
<dbReference type="Gene3D" id="1.20.1060.20">
    <property type="match status" value="1"/>
</dbReference>
<dbReference type="PIRSF" id="PIRSF005719">
    <property type="entry name" value="SMC"/>
    <property type="match status" value="1"/>
</dbReference>
<evidence type="ECO:0000256" key="5">
    <source>
        <dbReference type="ARBA" id="ARBA00023125"/>
    </source>
</evidence>
<comment type="similarity">
    <text evidence="6">Belongs to the SMC family.</text>
</comment>
<keyword evidence="4 6" id="KW-0175">Coiled coil</keyword>
<feature type="domain" description="SMC hinge" evidence="8">
    <location>
        <begin position="522"/>
        <end position="640"/>
    </location>
</feature>
<name>A0ABR6VG28_9FIRM</name>
<dbReference type="EMBL" id="JACOGK010000004">
    <property type="protein sequence ID" value="MBC3536098.1"/>
    <property type="molecule type" value="Genomic_DNA"/>
</dbReference>
<sequence>MQVLKMELQGFKSFADRTTLTFAHGITAIVGPNGSGKSNISDAVRWVMGEQNVRHLRGQKSEDIIFAGTEKRRPQGAAEVSLYFDNSQHELDVDFTEVVITRRIFRSGESEFFINKRPCRLKDIHLLFADTGIGQDSMAVISQNRVDAILNSKPEERRLIFEEAAGISRYKSRKQEGLRKIAETEHNLERIHDMMGVLEEQLVPLKAQAERLTAFRALDSERISYAGTLALQELRNAERLLSKAENNRIAATGEYRALSRQTEATEAAKKELLAVMEQESADLRRLDEETLTVHNELDSMKSRQEAFVTRQEELLRSHVQLQEEEAETKKKQAHIQAQQEQSVHDLAQRQAACEAARQGFNLTQSVLAKAEEKVSRMQAALSQVQAENTEKAQNLFILKREIEDLRRRLDENRQRAEELERQQTEETEKAAQAQSRQHEGERSLCEAQEKLQTWQAELEEVMQKQQLQSRETARAEQEYRQLKGQAAALQQRIHVLESMEQEHEGAGLAAKTVLEARATWQADICGLVGELCTLPADYVTAMDIALGGASRYIVTRTEETAKEAIAYLRQRRAGRTTFLPLDTVKERRRTADELAAAKEKGILGFASDLIQYDAAYARIFSSLLGKTLVAESQADASQTARKYGHRLRIVCLDGTLFNAGGSLTGGSNKNREGSLLSRRATIQSLQTQWHDTDQRLQALTKEGEALRQQLTDAASQAEAVRKAVQEGQLAVQQLTWQLEQAKTAVAEASQTSSQASQQLQHLYDSRSEIQAALWAKEEELTTQAAPVAADTEKLEAGLSQAQAELASCRQALTERQVALATLQEQVRHIQAQQQQQQDLADQAAGEWQRLSERRHQLQQRQAETKQLLQELATNIAAKEQETAAKDQEKKAFYAAREANFHKNQELDQQLSSLRADQEKWNHQVHAAEMQAEKYRSEISRSEEHLARQGLTREQALERRREGSLKELTEHLARLQEQMAALGQINPNADTDYEQAVAKQQFYRTQCDDLLESRKRLQTVVAEIDDAMSQQFTQAFGVIGGHFQRIFSQLFGGGKAQISLTDKSDVLNAGVEITIQPPGKKQQTLTLLSGGERALTVIALLLAFQAYHPAPFILFDEVDAALDEANVIRMADYMKKYSQTTQFIVITHRRKTMEAADTLQGVTMEEKGISRLLTVKVDDVMQKGS</sequence>
<dbReference type="InterPro" id="IPR011890">
    <property type="entry name" value="SMC_prok"/>
</dbReference>
<evidence type="ECO:0000256" key="2">
    <source>
        <dbReference type="ARBA" id="ARBA00022741"/>
    </source>
</evidence>
<proteinExistence type="inferred from homology"/>
<dbReference type="SUPFAM" id="SSF75553">
    <property type="entry name" value="Smc hinge domain"/>
    <property type="match status" value="1"/>
</dbReference>
<dbReference type="InterPro" id="IPR036277">
    <property type="entry name" value="SMC_hinge_sf"/>
</dbReference>
<protein>
    <recommendedName>
        <fullName evidence="6">Chromosome partition protein Smc</fullName>
    </recommendedName>
</protein>
<dbReference type="SUPFAM" id="SSF52540">
    <property type="entry name" value="P-loop containing nucleoside triphosphate hydrolases"/>
    <property type="match status" value="1"/>
</dbReference>
<keyword evidence="2 6" id="KW-0547">Nucleotide-binding</keyword>
<comment type="subcellular location">
    <subcellularLocation>
        <location evidence="6">Cytoplasm</location>
    </subcellularLocation>
</comment>
<comment type="caution">
    <text evidence="9">The sequence shown here is derived from an EMBL/GenBank/DDBJ whole genome shotgun (WGS) entry which is preliminary data.</text>
</comment>
<comment type="function">
    <text evidence="6">Required for chromosome condensation and partitioning.</text>
</comment>
<keyword evidence="1 6" id="KW-0963">Cytoplasm</keyword>
<feature type="compositionally biased region" description="Basic and acidic residues" evidence="7">
    <location>
        <begin position="416"/>
        <end position="429"/>
    </location>
</feature>
<dbReference type="InterPro" id="IPR003395">
    <property type="entry name" value="RecF/RecN/SMC_N"/>
</dbReference>
<feature type="coiled-coil region" evidence="6">
    <location>
        <begin position="227"/>
        <end position="289"/>
    </location>
</feature>
<evidence type="ECO:0000313" key="10">
    <source>
        <dbReference type="Proteomes" id="UP000606870"/>
    </source>
</evidence>
<dbReference type="Proteomes" id="UP000606870">
    <property type="component" value="Unassembled WGS sequence"/>
</dbReference>
<dbReference type="InterPro" id="IPR010935">
    <property type="entry name" value="SMC_hinge"/>
</dbReference>
<evidence type="ECO:0000256" key="7">
    <source>
        <dbReference type="SAM" id="MobiDB-lite"/>
    </source>
</evidence>
<dbReference type="InterPro" id="IPR027417">
    <property type="entry name" value="P-loop_NTPase"/>
</dbReference>
<feature type="binding site" evidence="6">
    <location>
        <begin position="32"/>
        <end position="39"/>
    </location>
    <ligand>
        <name>ATP</name>
        <dbReference type="ChEBI" id="CHEBI:30616"/>
    </ligand>
</feature>